<reference evidence="7 8" key="1">
    <citation type="journal article" date="2012" name="Front. Microbiol.">
        <title>Draft Genome Sequence of the Virulent Strain 01-B526 of the Fish Pathogen Aeromonas salmonicida.</title>
        <authorList>
            <person name="Charette S.J."/>
            <person name="Brochu F."/>
            <person name="Boyle B."/>
            <person name="Filion G."/>
            <person name="Tanaka K.H."/>
            <person name="Derome N."/>
        </authorList>
    </citation>
    <scope>NUCLEOTIDE SEQUENCE [LARGE SCALE GENOMIC DNA]</scope>
    <source>
        <strain evidence="7 8">P11</strain>
    </source>
</reference>
<keyword evidence="4 6" id="KW-1133">Transmembrane helix</keyword>
<dbReference type="PATRIC" id="fig|1353534.3.peg.382"/>
<organism evidence="7 8">
    <name type="scientific">Clostridium ragsdalei P11</name>
    <dbReference type="NCBI Taxonomy" id="1353534"/>
    <lineage>
        <taxon>Bacteria</taxon>
        <taxon>Bacillati</taxon>
        <taxon>Bacillota</taxon>
        <taxon>Clostridia</taxon>
        <taxon>Eubacteriales</taxon>
        <taxon>Clostridiaceae</taxon>
        <taxon>Clostridium</taxon>
    </lineage>
</organism>
<dbReference type="InterPro" id="IPR004307">
    <property type="entry name" value="TspO_MBR"/>
</dbReference>
<evidence type="ECO:0000256" key="2">
    <source>
        <dbReference type="ARBA" id="ARBA00007524"/>
    </source>
</evidence>
<proteinExistence type="inferred from homology"/>
<dbReference type="PIRSF" id="PIRSF005859">
    <property type="entry name" value="PBR"/>
    <property type="match status" value="1"/>
</dbReference>
<keyword evidence="3 6" id="KW-0812">Transmembrane</keyword>
<name>A0A1A6B2J2_9CLOT</name>
<dbReference type="PANTHER" id="PTHR10057">
    <property type="entry name" value="PERIPHERAL-TYPE BENZODIAZEPINE RECEPTOR"/>
    <property type="match status" value="1"/>
</dbReference>
<comment type="similarity">
    <text evidence="2">Belongs to the TspO/BZRP family.</text>
</comment>
<dbReference type="GO" id="GO:0016020">
    <property type="term" value="C:membrane"/>
    <property type="evidence" value="ECO:0007669"/>
    <property type="project" value="UniProtKB-SubCell"/>
</dbReference>
<comment type="subcellular location">
    <subcellularLocation>
        <location evidence="1">Membrane</location>
        <topology evidence="1">Multi-pass membrane protein</topology>
    </subcellularLocation>
</comment>
<dbReference type="EMBL" id="LROS01000004">
    <property type="protein sequence ID" value="OBR96500.1"/>
    <property type="molecule type" value="Genomic_DNA"/>
</dbReference>
<feature type="transmembrane region" description="Helical" evidence="6">
    <location>
        <begin position="111"/>
        <end position="128"/>
    </location>
</feature>
<feature type="transmembrane region" description="Helical" evidence="6">
    <location>
        <begin position="17"/>
        <end position="35"/>
    </location>
</feature>
<dbReference type="FunFam" id="1.20.1260.100:FF:000001">
    <property type="entry name" value="translocator protein 2"/>
    <property type="match status" value="1"/>
</dbReference>
<comment type="caution">
    <text evidence="7">The sequence shown here is derived from an EMBL/GenBank/DDBJ whole genome shotgun (WGS) entry which is preliminary data.</text>
</comment>
<dbReference type="Proteomes" id="UP000093954">
    <property type="component" value="Unassembled WGS sequence"/>
</dbReference>
<evidence type="ECO:0000256" key="6">
    <source>
        <dbReference type="SAM" id="Phobius"/>
    </source>
</evidence>
<dbReference type="PANTHER" id="PTHR10057:SF0">
    <property type="entry name" value="TRANSLOCATOR PROTEIN"/>
    <property type="match status" value="1"/>
</dbReference>
<accession>A0A1A6B2J2</accession>
<protein>
    <submittedName>
        <fullName evidence="7">TspO/MBR family protein</fullName>
    </submittedName>
</protein>
<dbReference type="Pfam" id="PF03073">
    <property type="entry name" value="TspO_MBR"/>
    <property type="match status" value="1"/>
</dbReference>
<feature type="transmembrane region" description="Helical" evidence="6">
    <location>
        <begin position="88"/>
        <end position="105"/>
    </location>
</feature>
<dbReference type="AlphaFoldDB" id="A0A1A6B2J2"/>
<feature type="transmembrane region" description="Helical" evidence="6">
    <location>
        <begin position="140"/>
        <end position="162"/>
    </location>
</feature>
<evidence type="ECO:0000256" key="4">
    <source>
        <dbReference type="ARBA" id="ARBA00022989"/>
    </source>
</evidence>
<evidence type="ECO:0000256" key="5">
    <source>
        <dbReference type="ARBA" id="ARBA00023136"/>
    </source>
</evidence>
<dbReference type="RefSeq" id="WP_065076806.1">
    <property type="nucleotide sequence ID" value="NZ_LROS01000004.1"/>
</dbReference>
<evidence type="ECO:0000256" key="1">
    <source>
        <dbReference type="ARBA" id="ARBA00004141"/>
    </source>
</evidence>
<evidence type="ECO:0000313" key="8">
    <source>
        <dbReference type="Proteomes" id="UP000093954"/>
    </source>
</evidence>
<dbReference type="InterPro" id="IPR038330">
    <property type="entry name" value="TspO/MBR-related_sf"/>
</dbReference>
<evidence type="ECO:0000256" key="3">
    <source>
        <dbReference type="ARBA" id="ARBA00022692"/>
    </source>
</evidence>
<dbReference type="GO" id="GO:0033013">
    <property type="term" value="P:tetrapyrrole metabolic process"/>
    <property type="evidence" value="ECO:0007669"/>
    <property type="project" value="UniProtKB-ARBA"/>
</dbReference>
<sequence length="166" mass="19139">MLCNVFKVNGERHIGKLIISIIIAEGVGATSAFLGMSNQEMYSQLVKPVFSPPGWIFPIVWIILFFLMGTAAYRVWIRGKQGEDVKRALVLYAIQLALNFMWTIIFFRFQLYGLAFLELMILLVFILMTTFEFSKIDKTAAYLMIPYILWVSFAGILNYAIWMLNK</sequence>
<keyword evidence="5 6" id="KW-0472">Membrane</keyword>
<dbReference type="Gene3D" id="1.20.1260.100">
    <property type="entry name" value="TspO/MBR protein"/>
    <property type="match status" value="1"/>
</dbReference>
<dbReference type="CDD" id="cd15904">
    <property type="entry name" value="TSPO_MBR"/>
    <property type="match status" value="1"/>
</dbReference>
<gene>
    <name evidence="7" type="ORF">CLRAG_03700</name>
</gene>
<feature type="transmembrane region" description="Helical" evidence="6">
    <location>
        <begin position="55"/>
        <end position="76"/>
    </location>
</feature>
<keyword evidence="8" id="KW-1185">Reference proteome</keyword>
<evidence type="ECO:0000313" key="7">
    <source>
        <dbReference type="EMBL" id="OBR96500.1"/>
    </source>
</evidence>